<dbReference type="Proteomes" id="UP000316083">
    <property type="component" value="Unassembled WGS sequence"/>
</dbReference>
<accession>A0A560BJM9</accession>
<evidence type="ECO:0000313" key="2">
    <source>
        <dbReference type="EMBL" id="TWA72823.1"/>
    </source>
</evidence>
<organism evidence="2 3">
    <name type="scientific">Azospirillum brasilense</name>
    <dbReference type="NCBI Taxonomy" id="192"/>
    <lineage>
        <taxon>Bacteria</taxon>
        <taxon>Pseudomonadati</taxon>
        <taxon>Pseudomonadota</taxon>
        <taxon>Alphaproteobacteria</taxon>
        <taxon>Rhodospirillales</taxon>
        <taxon>Azospirillaceae</taxon>
        <taxon>Azospirillum</taxon>
    </lineage>
</organism>
<comment type="caution">
    <text evidence="2">The sequence shown here is derived from an EMBL/GenBank/DDBJ whole genome shotgun (WGS) entry which is preliminary data.</text>
</comment>
<sequence>MTMNEPISDIDLNAYVDGELDAQRRIEVEAYLEANPEEAARVMHDMRVRDEIRLFIAGPAVEKAEPELAAPEPAAAPAPAPAQPAVGSGGPLPRRKQWGALWRRPAAELMNRARARAATGSVRGRRAVAALCLVGLGWTAHSAVSSLSVNPVATAHAATHYITIAAQTHQQALHSGIDFKPFADAAHSLVNRLASANPEAAVAIPQLDIGQAPDGLRTVAWDGGVAVQAAYRHGGSQLITLFASEVDRFAVTEPQAERIGNVSVAYWQVGTTVYALCGEQPEKEILAHARDARMAWF</sequence>
<dbReference type="AlphaFoldDB" id="A0A560BJM9"/>
<evidence type="ECO:0000313" key="3">
    <source>
        <dbReference type="Proteomes" id="UP000316083"/>
    </source>
</evidence>
<evidence type="ECO:0000256" key="1">
    <source>
        <dbReference type="SAM" id="MobiDB-lite"/>
    </source>
</evidence>
<dbReference type="EMBL" id="VITF01000002">
    <property type="protein sequence ID" value="TWA72823.1"/>
    <property type="molecule type" value="Genomic_DNA"/>
</dbReference>
<gene>
    <name evidence="2" type="ORF">FBZ82_102424</name>
</gene>
<protein>
    <recommendedName>
        <fullName evidence="4">Anti-sigma factor RsiW</fullName>
    </recommendedName>
</protein>
<reference evidence="2 3" key="1">
    <citation type="submission" date="2019-06" db="EMBL/GenBank/DDBJ databases">
        <title>Genomic Encyclopedia of Type Strains, Phase IV (KMG-V): Genome sequencing to study the core and pangenomes of soil and plant-associated prokaryotes.</title>
        <authorList>
            <person name="Whitman W."/>
        </authorList>
    </citation>
    <scope>NUCLEOTIDE SEQUENCE [LARGE SCALE GENOMIC DNA]</scope>
    <source>
        <strain evidence="2 3">BR 11796</strain>
    </source>
</reference>
<proteinExistence type="predicted"/>
<name>A0A560BJM9_AZOBR</name>
<feature type="region of interest" description="Disordered" evidence="1">
    <location>
        <begin position="66"/>
        <end position="91"/>
    </location>
</feature>
<evidence type="ECO:0008006" key="4">
    <source>
        <dbReference type="Google" id="ProtNLM"/>
    </source>
</evidence>